<accession>A0A3S5AG01</accession>
<feature type="region of interest" description="Disordered" evidence="1">
    <location>
        <begin position="249"/>
        <end position="299"/>
    </location>
</feature>
<protein>
    <submittedName>
        <fullName evidence="2">Uncharacterized protein</fullName>
    </submittedName>
</protein>
<organism evidence="2 3">
    <name type="scientific">Protopolystoma xenopodis</name>
    <dbReference type="NCBI Taxonomy" id="117903"/>
    <lineage>
        <taxon>Eukaryota</taxon>
        <taxon>Metazoa</taxon>
        <taxon>Spiralia</taxon>
        <taxon>Lophotrochozoa</taxon>
        <taxon>Platyhelminthes</taxon>
        <taxon>Monogenea</taxon>
        <taxon>Polyopisthocotylea</taxon>
        <taxon>Polystomatidea</taxon>
        <taxon>Polystomatidae</taxon>
        <taxon>Protopolystoma</taxon>
    </lineage>
</organism>
<comment type="caution">
    <text evidence="2">The sequence shown here is derived from an EMBL/GenBank/DDBJ whole genome shotgun (WGS) entry which is preliminary data.</text>
</comment>
<dbReference type="Proteomes" id="UP000784294">
    <property type="component" value="Unassembled WGS sequence"/>
</dbReference>
<reference evidence="2" key="1">
    <citation type="submission" date="2018-11" db="EMBL/GenBank/DDBJ databases">
        <authorList>
            <consortium name="Pathogen Informatics"/>
        </authorList>
    </citation>
    <scope>NUCLEOTIDE SEQUENCE</scope>
</reference>
<dbReference type="EMBL" id="CAAALY010024981">
    <property type="protein sequence ID" value="VEL15544.1"/>
    <property type="molecule type" value="Genomic_DNA"/>
</dbReference>
<feature type="region of interest" description="Disordered" evidence="1">
    <location>
        <begin position="1"/>
        <end position="105"/>
    </location>
</feature>
<feature type="compositionally biased region" description="Low complexity" evidence="1">
    <location>
        <begin position="254"/>
        <end position="272"/>
    </location>
</feature>
<feature type="compositionally biased region" description="Polar residues" evidence="1">
    <location>
        <begin position="28"/>
        <end position="37"/>
    </location>
</feature>
<proteinExistence type="predicted"/>
<dbReference type="AlphaFoldDB" id="A0A3S5AG01"/>
<keyword evidence="3" id="KW-1185">Reference proteome</keyword>
<evidence type="ECO:0000313" key="3">
    <source>
        <dbReference type="Proteomes" id="UP000784294"/>
    </source>
</evidence>
<feature type="compositionally biased region" description="Polar residues" evidence="1">
    <location>
        <begin position="172"/>
        <end position="181"/>
    </location>
</feature>
<gene>
    <name evidence="2" type="ORF">PXEA_LOCUS8984</name>
</gene>
<evidence type="ECO:0000256" key="1">
    <source>
        <dbReference type="SAM" id="MobiDB-lite"/>
    </source>
</evidence>
<feature type="region of interest" description="Disordered" evidence="1">
    <location>
        <begin position="132"/>
        <end position="184"/>
    </location>
</feature>
<evidence type="ECO:0000313" key="2">
    <source>
        <dbReference type="EMBL" id="VEL15544.1"/>
    </source>
</evidence>
<feature type="compositionally biased region" description="Basic and acidic residues" evidence="1">
    <location>
        <begin position="147"/>
        <end position="158"/>
    </location>
</feature>
<feature type="compositionally biased region" description="Basic residues" evidence="1">
    <location>
        <begin position="46"/>
        <end position="56"/>
    </location>
</feature>
<sequence>MPPADNPVAEQHNAPSSDASDAEAAGQTRPQTRSAESGLTMLTAMRQRRLSARKKTLCPATKETSVCLPGAGGRSFGLLREAEETEAGQTPDEGDSAADGSLKYTAPQPDIRISLSDGAGLVSLVSSGSAWIPQDEMLSPGPNRSRQHGEKRSRRTEIHSPSLKLEEPVGTETCTPDTTPNRVDAFPHRLLAPRALSTEARPASSHTSAPAGLLAPMNYNSLSNFCDSMLATELPPTCRPASPRLCDPDEASKLSRSASSSASSSSSCLSAKLMKDPNKPCPSVPTARSGGRANKSKTRLDADEGLQLPATQLGPCVQPTSQTANVCVGARPTDEKHKLQHTWL</sequence>
<name>A0A3S5AG01_9PLAT</name>
<feature type="compositionally biased region" description="Low complexity" evidence="1">
    <location>
        <begin position="14"/>
        <end position="25"/>
    </location>
</feature>